<proteinExistence type="predicted"/>
<dbReference type="PANTHER" id="PTHR43179:SF7">
    <property type="entry name" value="RHAMNOSYLTRANSFERASE WBBL"/>
    <property type="match status" value="1"/>
</dbReference>
<protein>
    <submittedName>
        <fullName evidence="2">Glycosyltransferase, GT2 family</fullName>
    </submittedName>
</protein>
<dbReference type="Pfam" id="PF00535">
    <property type="entry name" value="Glycos_transf_2"/>
    <property type="match status" value="1"/>
</dbReference>
<evidence type="ECO:0000313" key="2">
    <source>
        <dbReference type="EMBL" id="SDE29334.1"/>
    </source>
</evidence>
<dbReference type="EMBL" id="FMZO01000032">
    <property type="protein sequence ID" value="SDE29334.1"/>
    <property type="molecule type" value="Genomic_DNA"/>
</dbReference>
<dbReference type="InterPro" id="IPR001173">
    <property type="entry name" value="Glyco_trans_2-like"/>
</dbReference>
<dbReference type="SUPFAM" id="SSF53448">
    <property type="entry name" value="Nucleotide-diphospho-sugar transferases"/>
    <property type="match status" value="1"/>
</dbReference>
<dbReference type="GO" id="GO:0016740">
    <property type="term" value="F:transferase activity"/>
    <property type="evidence" value="ECO:0007669"/>
    <property type="project" value="UniProtKB-KW"/>
</dbReference>
<dbReference type="CDD" id="cd04186">
    <property type="entry name" value="GT_2_like_c"/>
    <property type="match status" value="1"/>
</dbReference>
<dbReference type="PANTHER" id="PTHR43179">
    <property type="entry name" value="RHAMNOSYLTRANSFERASE WBBL"/>
    <property type="match status" value="1"/>
</dbReference>
<keyword evidence="2" id="KW-0808">Transferase</keyword>
<organism evidence="2 3">
    <name type="scientific">Niabella drilacis (strain DSM 25811 / CCM 8410 / CCUG 62505 / LMG 26954 / E90)</name>
    <dbReference type="NCBI Taxonomy" id="1285928"/>
    <lineage>
        <taxon>Bacteria</taxon>
        <taxon>Pseudomonadati</taxon>
        <taxon>Bacteroidota</taxon>
        <taxon>Chitinophagia</taxon>
        <taxon>Chitinophagales</taxon>
        <taxon>Chitinophagaceae</taxon>
        <taxon>Niabella</taxon>
    </lineage>
</organism>
<reference evidence="3" key="1">
    <citation type="submission" date="2016-10" db="EMBL/GenBank/DDBJ databases">
        <authorList>
            <person name="Varghese N."/>
            <person name="Submissions S."/>
        </authorList>
    </citation>
    <scope>NUCLEOTIDE SEQUENCE [LARGE SCALE GENOMIC DNA]</scope>
    <source>
        <strain evidence="3">DSM 25811 / CCM 8410 / LMG 26954 / E90</strain>
    </source>
</reference>
<gene>
    <name evidence="2" type="ORF">SAMN04487894_13215</name>
</gene>
<evidence type="ECO:0000313" key="3">
    <source>
        <dbReference type="Proteomes" id="UP000198757"/>
    </source>
</evidence>
<feature type="domain" description="Glycosyltransferase 2-like" evidence="1">
    <location>
        <begin position="45"/>
        <end position="229"/>
    </location>
</feature>
<sequence length="421" mass="47203">MSTPEPLFILTVKVSFSHIFNFSDYPGLNSAIFVRSSCFLKMTLSIIIVSYNVKYFLEHCLLSVQRAAKDIATEIIVVDNCSTDGSLEYLRPLFPQVLFIANKENAGFGRACNQGLHHSTGRFVLFLNPDTLVPEDCFSQCLQVFEQHKKVGALGIRMINGQGVFLKESKRGFPSFSAAFFKLSGIHRLFPGSRFFNRYYMGHLDAQKDQVIEALAGAFMLLPRSVLEKTGSFDESFFMYGEDIDLSYRVYKAGYENYYLSAPVIIHFKGESTAKSSLGYIRNFYGAMSIFVNKHYRGFKQLGLRLLVHAGIGVHAPFKYMADLLRARQQKTARPESTGIIIGTRASANALIPLLPERKDTSLTLLAPGDPRLVALLREQASAPVYICEQDLSFGELIRIVDQSRHSRLHFYSGNSIISGS</sequence>
<evidence type="ECO:0000259" key="1">
    <source>
        <dbReference type="Pfam" id="PF00535"/>
    </source>
</evidence>
<dbReference type="OrthoDB" id="9771846at2"/>
<dbReference type="InterPro" id="IPR029044">
    <property type="entry name" value="Nucleotide-diphossugar_trans"/>
</dbReference>
<name>A0A1G7BQD3_NIADE</name>
<accession>A0A1G7BQD3</accession>
<keyword evidence="3" id="KW-1185">Reference proteome</keyword>
<dbReference type="STRING" id="1285928.SAMN04487894_13215"/>
<dbReference type="AlphaFoldDB" id="A0A1G7BQD3"/>
<dbReference type="Proteomes" id="UP000198757">
    <property type="component" value="Unassembled WGS sequence"/>
</dbReference>
<dbReference type="Gene3D" id="3.90.550.10">
    <property type="entry name" value="Spore Coat Polysaccharide Biosynthesis Protein SpsA, Chain A"/>
    <property type="match status" value="1"/>
</dbReference>